<evidence type="ECO:0000313" key="3">
    <source>
        <dbReference type="Proteomes" id="UP000639516"/>
    </source>
</evidence>
<dbReference type="RefSeq" id="WP_188106985.1">
    <property type="nucleotide sequence ID" value="NZ_JAANIH010000067.1"/>
</dbReference>
<keyword evidence="2" id="KW-0489">Methyltransferase</keyword>
<evidence type="ECO:0000259" key="1">
    <source>
        <dbReference type="Pfam" id="PF08241"/>
    </source>
</evidence>
<dbReference type="InterPro" id="IPR013216">
    <property type="entry name" value="Methyltransf_11"/>
</dbReference>
<dbReference type="InterPro" id="IPR029063">
    <property type="entry name" value="SAM-dependent_MTases_sf"/>
</dbReference>
<dbReference type="Pfam" id="PF08241">
    <property type="entry name" value="Methyltransf_11"/>
    <property type="match status" value="1"/>
</dbReference>
<dbReference type="Gene3D" id="3.40.50.150">
    <property type="entry name" value="Vaccinia Virus protein VP39"/>
    <property type="match status" value="1"/>
</dbReference>
<name>A0ABR7U146_9BRAD</name>
<keyword evidence="3" id="KW-1185">Reference proteome</keyword>
<proteinExistence type="predicted"/>
<dbReference type="EMBL" id="JAATTO010000005">
    <property type="protein sequence ID" value="MBC9977496.1"/>
    <property type="molecule type" value="Genomic_DNA"/>
</dbReference>
<feature type="domain" description="Methyltransferase type 11" evidence="1">
    <location>
        <begin position="54"/>
        <end position="104"/>
    </location>
</feature>
<dbReference type="GO" id="GO:0008168">
    <property type="term" value="F:methyltransferase activity"/>
    <property type="evidence" value="ECO:0007669"/>
    <property type="project" value="UniProtKB-KW"/>
</dbReference>
<comment type="caution">
    <text evidence="2">The sequence shown here is derived from an EMBL/GenBank/DDBJ whole genome shotgun (WGS) entry which is preliminary data.</text>
</comment>
<dbReference type="SUPFAM" id="SSF53335">
    <property type="entry name" value="S-adenosyl-L-methionine-dependent methyltransferases"/>
    <property type="match status" value="1"/>
</dbReference>
<evidence type="ECO:0000313" key="2">
    <source>
        <dbReference type="EMBL" id="MBC9977496.1"/>
    </source>
</evidence>
<dbReference type="GO" id="GO:0032259">
    <property type="term" value="P:methylation"/>
    <property type="evidence" value="ECO:0007669"/>
    <property type="project" value="UniProtKB-KW"/>
</dbReference>
<protein>
    <submittedName>
        <fullName evidence="2">Methyltransferase domain-containing protein</fullName>
    </submittedName>
</protein>
<accession>A0ABR7U146</accession>
<gene>
    <name evidence="2" type="ORF">HA482_04585</name>
</gene>
<reference evidence="2 3" key="1">
    <citation type="journal article" date="2020" name="Arch. Microbiol.">
        <title>Bradyrhizobium campsiandrae sp. nov., a nitrogen-fixing bacterial strain isolated from a native leguminous tree from the Amazon adapted to flooded conditions.</title>
        <authorList>
            <person name="Cabral Michel D."/>
            <person name="Martins da Costa E."/>
            <person name="Azarias Guimaraes A."/>
            <person name="Soares de Carvalho T."/>
            <person name="Santos de Castro Caputo P."/>
            <person name="Willems A."/>
            <person name="de Souza Moreira F.M."/>
        </authorList>
    </citation>
    <scope>NUCLEOTIDE SEQUENCE [LARGE SCALE GENOMIC DNA]</scope>
    <source>
        <strain evidence="3">INPA 384B</strain>
    </source>
</reference>
<dbReference type="Proteomes" id="UP000639516">
    <property type="component" value="Unassembled WGS sequence"/>
</dbReference>
<organism evidence="2 3">
    <name type="scientific">Bradyrhizobium campsiandrae</name>
    <dbReference type="NCBI Taxonomy" id="1729892"/>
    <lineage>
        <taxon>Bacteria</taxon>
        <taxon>Pseudomonadati</taxon>
        <taxon>Pseudomonadota</taxon>
        <taxon>Alphaproteobacteria</taxon>
        <taxon>Hyphomicrobiales</taxon>
        <taxon>Nitrobacteraceae</taxon>
        <taxon>Bradyrhizobium</taxon>
    </lineage>
</organism>
<sequence>MIINLGCGPKTSELCVNVDWSIYIILHRHRWLLPLVTPLIRRDRAERVRAMRGTAICHDLRKGIPFPDNSGDAVYHSHIMEHIDRDGVLGFQKEIFRVLKPGGIQRLAVPDLERYVAAYNASLTTDDGTREASLRHDRAVSSIFEQSVRRASQGVRGNRGLRTRLENFVLGDARARGETHQWMWDRLNLRAVLMDAGFVDIKVCSWNSSDIEGWERSGLEVASDGSEYKAESLYLECRKPAQV</sequence>
<keyword evidence="2" id="KW-0808">Transferase</keyword>